<organism evidence="4 5">
    <name type="scientific">Ilex paraguariensis</name>
    <name type="common">yerba mate</name>
    <dbReference type="NCBI Taxonomy" id="185542"/>
    <lineage>
        <taxon>Eukaryota</taxon>
        <taxon>Viridiplantae</taxon>
        <taxon>Streptophyta</taxon>
        <taxon>Embryophyta</taxon>
        <taxon>Tracheophyta</taxon>
        <taxon>Spermatophyta</taxon>
        <taxon>Magnoliopsida</taxon>
        <taxon>eudicotyledons</taxon>
        <taxon>Gunneridae</taxon>
        <taxon>Pentapetalae</taxon>
        <taxon>asterids</taxon>
        <taxon>campanulids</taxon>
        <taxon>Aquifoliales</taxon>
        <taxon>Aquifoliaceae</taxon>
        <taxon>Ilex</taxon>
    </lineage>
</organism>
<name>A0ABC8U2B9_9AQUA</name>
<keyword evidence="1 2" id="KW-0694">RNA-binding</keyword>
<dbReference type="InterPro" id="IPR052462">
    <property type="entry name" value="SLIRP/GR-RBP-like"/>
</dbReference>
<evidence type="ECO:0000313" key="5">
    <source>
        <dbReference type="Proteomes" id="UP001642360"/>
    </source>
</evidence>
<dbReference type="PROSITE" id="PS50102">
    <property type="entry name" value="RRM"/>
    <property type="match status" value="1"/>
</dbReference>
<keyword evidence="5" id="KW-1185">Reference proteome</keyword>
<evidence type="ECO:0000313" key="4">
    <source>
        <dbReference type="EMBL" id="CAK9175885.1"/>
    </source>
</evidence>
<comment type="caution">
    <text evidence="4">The sequence shown here is derived from an EMBL/GenBank/DDBJ whole genome shotgun (WGS) entry which is preliminary data.</text>
</comment>
<evidence type="ECO:0000259" key="3">
    <source>
        <dbReference type="PROSITE" id="PS50102"/>
    </source>
</evidence>
<dbReference type="Gene3D" id="3.30.70.330">
    <property type="match status" value="1"/>
</dbReference>
<dbReference type="FunFam" id="3.30.70.330:FF:000302">
    <property type="entry name" value="RNA-binding protein BRN1"/>
    <property type="match status" value="1"/>
</dbReference>
<dbReference type="InterPro" id="IPR035979">
    <property type="entry name" value="RBD_domain_sf"/>
</dbReference>
<dbReference type="EMBL" id="CAUOFW020006724">
    <property type="protein sequence ID" value="CAK9175885.1"/>
    <property type="molecule type" value="Genomic_DNA"/>
</dbReference>
<dbReference type="AlphaFoldDB" id="A0ABC8U2B9"/>
<feature type="domain" description="RRM" evidence="3">
    <location>
        <begin position="15"/>
        <end position="89"/>
    </location>
</feature>
<sequence length="104" mass="11492">MAEGQKPRKHSDESVKLFVGQVPKHMTEAQLIEMFEEFALVDEVNIIKDKATRASRGCCFLICPSREEADKAVNACHNKKTLPGVSIVVISPSCSSLGSFLLHY</sequence>
<proteinExistence type="predicted"/>
<dbReference type="GO" id="GO:0003723">
    <property type="term" value="F:RNA binding"/>
    <property type="evidence" value="ECO:0007669"/>
    <property type="project" value="UniProtKB-UniRule"/>
</dbReference>
<dbReference type="PANTHER" id="PTHR48027">
    <property type="entry name" value="HETEROGENEOUS NUCLEAR RIBONUCLEOPROTEIN 87F-RELATED"/>
    <property type="match status" value="1"/>
</dbReference>
<dbReference type="Pfam" id="PF00076">
    <property type="entry name" value="RRM_1"/>
    <property type="match status" value="1"/>
</dbReference>
<accession>A0ABC8U2B9</accession>
<dbReference type="InterPro" id="IPR012677">
    <property type="entry name" value="Nucleotide-bd_a/b_plait_sf"/>
</dbReference>
<reference evidence="4 5" key="1">
    <citation type="submission" date="2024-02" db="EMBL/GenBank/DDBJ databases">
        <authorList>
            <person name="Vignale AGUSTIN F."/>
            <person name="Sosa J E."/>
            <person name="Modenutti C."/>
        </authorList>
    </citation>
    <scope>NUCLEOTIDE SEQUENCE [LARGE SCALE GENOMIC DNA]</scope>
</reference>
<dbReference type="Proteomes" id="UP001642360">
    <property type="component" value="Unassembled WGS sequence"/>
</dbReference>
<gene>
    <name evidence="4" type="ORF">ILEXP_LOCUS45712</name>
</gene>
<dbReference type="InterPro" id="IPR000504">
    <property type="entry name" value="RRM_dom"/>
</dbReference>
<dbReference type="SMART" id="SM00360">
    <property type="entry name" value="RRM"/>
    <property type="match status" value="1"/>
</dbReference>
<protein>
    <recommendedName>
        <fullName evidence="3">RRM domain-containing protein</fullName>
    </recommendedName>
</protein>
<dbReference type="SUPFAM" id="SSF54928">
    <property type="entry name" value="RNA-binding domain, RBD"/>
    <property type="match status" value="1"/>
</dbReference>
<evidence type="ECO:0000256" key="2">
    <source>
        <dbReference type="PROSITE-ProRule" id="PRU00176"/>
    </source>
</evidence>
<evidence type="ECO:0000256" key="1">
    <source>
        <dbReference type="ARBA" id="ARBA00022884"/>
    </source>
</evidence>